<evidence type="ECO:0000313" key="3">
    <source>
        <dbReference type="Proteomes" id="UP001249851"/>
    </source>
</evidence>
<evidence type="ECO:0000256" key="1">
    <source>
        <dbReference type="SAM" id="Phobius"/>
    </source>
</evidence>
<keyword evidence="3" id="KW-1185">Reference proteome</keyword>
<name>A0AAD9V8V0_ACRCE</name>
<keyword evidence="1" id="KW-0812">Transmembrane</keyword>
<dbReference type="EMBL" id="JARQWQ010000019">
    <property type="protein sequence ID" value="KAK2565576.1"/>
    <property type="molecule type" value="Genomic_DNA"/>
</dbReference>
<dbReference type="AlphaFoldDB" id="A0AAD9V8V0"/>
<protein>
    <submittedName>
        <fullName evidence="2">Uncharacterized protein</fullName>
    </submittedName>
</protein>
<gene>
    <name evidence="2" type="ORF">P5673_010700</name>
</gene>
<feature type="non-terminal residue" evidence="2">
    <location>
        <position position="433"/>
    </location>
</feature>
<feature type="transmembrane region" description="Helical" evidence="1">
    <location>
        <begin position="24"/>
        <end position="54"/>
    </location>
</feature>
<reference evidence="2" key="2">
    <citation type="journal article" date="2023" name="Science">
        <title>Genomic signatures of disease resistance in endangered staghorn corals.</title>
        <authorList>
            <person name="Vollmer S.V."/>
            <person name="Selwyn J.D."/>
            <person name="Despard B.A."/>
            <person name="Roesel C.L."/>
        </authorList>
    </citation>
    <scope>NUCLEOTIDE SEQUENCE</scope>
    <source>
        <strain evidence="2">K2</strain>
    </source>
</reference>
<organism evidence="2 3">
    <name type="scientific">Acropora cervicornis</name>
    <name type="common">Staghorn coral</name>
    <dbReference type="NCBI Taxonomy" id="6130"/>
    <lineage>
        <taxon>Eukaryota</taxon>
        <taxon>Metazoa</taxon>
        <taxon>Cnidaria</taxon>
        <taxon>Anthozoa</taxon>
        <taxon>Hexacorallia</taxon>
        <taxon>Scleractinia</taxon>
        <taxon>Astrocoeniina</taxon>
        <taxon>Acroporidae</taxon>
        <taxon>Acropora</taxon>
    </lineage>
</organism>
<keyword evidence="1" id="KW-0472">Membrane</keyword>
<proteinExistence type="predicted"/>
<accession>A0AAD9V8V0</accession>
<keyword evidence="1" id="KW-1133">Transmembrane helix</keyword>
<evidence type="ECO:0000313" key="2">
    <source>
        <dbReference type="EMBL" id="KAK2565576.1"/>
    </source>
</evidence>
<comment type="caution">
    <text evidence="2">The sequence shown here is derived from an EMBL/GenBank/DDBJ whole genome shotgun (WGS) entry which is preliminary data.</text>
</comment>
<sequence>MVITPFSYQSLVVFLKDVFKDPSYAYYMHMICPIFLAEEHLLYLLMILIFIFLAKTLDHWVAYRILNNTLKKKCNSAKWSQFKFLADKLQEENFKPFWNYIKSMRKGSNDLVFLKEGRAEITSDQGIAQHMNAYFTSVFAHEQKILLEFGYVLDDKLRNRSGKIFEKPKHKQVPWFGSTIAWYLKGMRFGTIYISLCNLFNKSFQSHRWQMKFNLTKCEVMRISHNKDNQISSSELRNVSNYKDLGLIMANVEQIVHKANEVLGFLKRTVGSKNKDIFFKFVQNFGSPTLRIRLPGVPKTSMKSRRYKEELRESPLTKEDRRWRMTRIVNTLVRRREFLSLVECCKIVFNPNGINFCDYFELCRNTKTRSNHPYKIQTKIAKLNCWKYPFFAKIIQSWNDLSSNVIDCCDRLKNDMKNYLLNGHFIPVGDIYL</sequence>
<reference evidence="2" key="1">
    <citation type="journal article" date="2023" name="G3 (Bethesda)">
        <title>Whole genome assembly and annotation of the endangered Caribbean coral Acropora cervicornis.</title>
        <authorList>
            <person name="Selwyn J.D."/>
            <person name="Vollmer S.V."/>
        </authorList>
    </citation>
    <scope>NUCLEOTIDE SEQUENCE</scope>
    <source>
        <strain evidence="2">K2</strain>
    </source>
</reference>
<dbReference type="Proteomes" id="UP001249851">
    <property type="component" value="Unassembled WGS sequence"/>
</dbReference>